<sequence>MNRKPNTPLVKFKNFNSVWISDQVKNLFEISRGQSITKNQTKTRPVERERERADTSTRFIHHKQKITGF</sequence>
<gene>
    <name evidence="1" type="ORF">R7V46_03700</name>
</gene>
<comment type="caution">
    <text evidence="1">The sequence shown here is derived from an EMBL/GenBank/DDBJ whole genome shotgun (WGS) entry which is preliminary data.</text>
</comment>
<evidence type="ECO:0000313" key="1">
    <source>
        <dbReference type="EMBL" id="MDW2852995.1"/>
    </source>
</evidence>
<organism evidence="1 2">
    <name type="scientific">Mesomycoplasma ovipneumoniae</name>
    <dbReference type="NCBI Taxonomy" id="29562"/>
    <lineage>
        <taxon>Bacteria</taxon>
        <taxon>Bacillati</taxon>
        <taxon>Mycoplasmatota</taxon>
        <taxon>Mycoplasmoidales</taxon>
        <taxon>Metamycoplasmataceae</taxon>
        <taxon>Mesomycoplasma</taxon>
    </lineage>
</organism>
<proteinExistence type="predicted"/>
<name>A0AAP5Y2A0_9BACT</name>
<dbReference type="AlphaFoldDB" id="A0AAP5Y2A0"/>
<dbReference type="EMBL" id="JAWPET010000037">
    <property type="protein sequence ID" value="MDW2852995.1"/>
    <property type="molecule type" value="Genomic_DNA"/>
</dbReference>
<reference evidence="1" key="1">
    <citation type="submission" date="2023-10" db="EMBL/GenBank/DDBJ databases">
        <title>Genome sequences of Mycoplasma ovipneumoniae isolated from goats.</title>
        <authorList>
            <person name="Spergser J."/>
        </authorList>
    </citation>
    <scope>NUCLEOTIDE SEQUENCE</scope>
    <source>
        <strain evidence="1">2167_2</strain>
    </source>
</reference>
<accession>A0AAP5Y2A0</accession>
<protein>
    <submittedName>
        <fullName evidence="1">Uncharacterized protein</fullName>
    </submittedName>
</protein>
<evidence type="ECO:0000313" key="2">
    <source>
        <dbReference type="Proteomes" id="UP001281096"/>
    </source>
</evidence>
<dbReference type="Proteomes" id="UP001281096">
    <property type="component" value="Unassembled WGS sequence"/>
</dbReference>
<dbReference type="RefSeq" id="WP_318043224.1">
    <property type="nucleotide sequence ID" value="NZ_JAWPET010000037.1"/>
</dbReference>